<feature type="transmembrane region" description="Helical" evidence="1">
    <location>
        <begin position="67"/>
        <end position="88"/>
    </location>
</feature>
<comment type="caution">
    <text evidence="2">The sequence shown here is derived from an EMBL/GenBank/DDBJ whole genome shotgun (WGS) entry which is preliminary data.</text>
</comment>
<proteinExistence type="predicted"/>
<dbReference type="OrthoDB" id="7859631at2"/>
<protein>
    <recommendedName>
        <fullName evidence="4">SPW repeat-containing protein</fullName>
    </recommendedName>
</protein>
<keyword evidence="3" id="KW-1185">Reference proteome</keyword>
<feature type="transmembrane region" description="Helical" evidence="1">
    <location>
        <begin position="12"/>
        <end position="35"/>
    </location>
</feature>
<evidence type="ECO:0000313" key="2">
    <source>
        <dbReference type="EMBL" id="KNX41618.1"/>
    </source>
</evidence>
<dbReference type="STRING" id="74031.SAMN04488077_108141"/>
<dbReference type="PATRIC" id="fig|74031.6.peg.1854"/>
<evidence type="ECO:0000256" key="1">
    <source>
        <dbReference type="SAM" id="Phobius"/>
    </source>
</evidence>
<dbReference type="RefSeq" id="WP_050662711.1">
    <property type="nucleotide sequence ID" value="NZ_CP118494.1"/>
</dbReference>
<keyword evidence="1" id="KW-0812">Transmembrane</keyword>
<feature type="transmembrane region" description="Helical" evidence="1">
    <location>
        <begin position="41"/>
        <end position="60"/>
    </location>
</feature>
<organism evidence="2 3">
    <name type="scientific">Roseovarius tolerans</name>
    <dbReference type="NCBI Taxonomy" id="74031"/>
    <lineage>
        <taxon>Bacteria</taxon>
        <taxon>Pseudomonadati</taxon>
        <taxon>Pseudomonadota</taxon>
        <taxon>Alphaproteobacteria</taxon>
        <taxon>Rhodobacterales</taxon>
        <taxon>Roseobacteraceae</taxon>
        <taxon>Roseovarius</taxon>
    </lineage>
</organism>
<evidence type="ECO:0000313" key="3">
    <source>
        <dbReference type="Proteomes" id="UP000037046"/>
    </source>
</evidence>
<name>A0A0L6CVV9_9RHOB</name>
<evidence type="ECO:0008006" key="4">
    <source>
        <dbReference type="Google" id="ProtNLM"/>
    </source>
</evidence>
<dbReference type="AlphaFoldDB" id="A0A0L6CVV9"/>
<keyword evidence="1" id="KW-1133">Transmembrane helix</keyword>
<keyword evidence="1" id="KW-0472">Membrane</keyword>
<dbReference type="Proteomes" id="UP000037046">
    <property type="component" value="Unassembled WGS sequence"/>
</dbReference>
<sequence>MISEIWHSYRRLPLWVQAWVSVILVPVNAASLAFLSEPWGLWLAAMAVGAMLCNGVIMLAERGFSKLMALPHVLIWTPMLGLVLWLLSQDIAPAYRIYLLILLAVDVVSLVFDVIDTRKWLSGDRKIA</sequence>
<reference evidence="3" key="1">
    <citation type="submission" date="2015-07" db="EMBL/GenBank/DDBJ databases">
        <title>Draft Genome Sequence of Roseovarius tolerans EL-164, a producer of N-Acylated Alanine Methyl Esters (NAMEs).</title>
        <authorList>
            <person name="Voget S."/>
            <person name="Bruns H."/>
            <person name="Wagner-Doebler I."/>
            <person name="Schulz S."/>
            <person name="Daniel R."/>
        </authorList>
    </citation>
    <scope>NUCLEOTIDE SEQUENCE [LARGE SCALE GENOMIC DNA]</scope>
    <source>
        <strain evidence="3">EL-164</strain>
    </source>
</reference>
<gene>
    <name evidence="2" type="ORF">ROTO_18180</name>
</gene>
<accession>A0A0L6CVV9</accession>
<feature type="transmembrane region" description="Helical" evidence="1">
    <location>
        <begin position="94"/>
        <end position="115"/>
    </location>
</feature>
<dbReference type="EMBL" id="LGVV01000020">
    <property type="protein sequence ID" value="KNX41618.1"/>
    <property type="molecule type" value="Genomic_DNA"/>
</dbReference>